<evidence type="ECO:0000259" key="5">
    <source>
        <dbReference type="SMART" id="SM00829"/>
    </source>
</evidence>
<dbReference type="Pfam" id="PF08240">
    <property type="entry name" value="ADH_N"/>
    <property type="match status" value="1"/>
</dbReference>
<keyword evidence="2 4" id="KW-0862">Zinc</keyword>
<name>A0A4R6WJI5_9PROT</name>
<dbReference type="InterPro" id="IPR036291">
    <property type="entry name" value="NAD(P)-bd_dom_sf"/>
</dbReference>
<dbReference type="PANTHER" id="PTHR43401">
    <property type="entry name" value="L-THREONINE 3-DEHYDROGENASE"/>
    <property type="match status" value="1"/>
</dbReference>
<dbReference type="Proteomes" id="UP000295783">
    <property type="component" value="Unassembled WGS sequence"/>
</dbReference>
<dbReference type="OrthoDB" id="5295340at2"/>
<evidence type="ECO:0000313" key="6">
    <source>
        <dbReference type="EMBL" id="TDQ78778.1"/>
    </source>
</evidence>
<comment type="similarity">
    <text evidence="4">Belongs to the zinc-containing alcohol dehydrogenase family.</text>
</comment>
<sequence>MKAAIFDTFRQPLEVRDIAMPACPPDGVLVEVRACGVCRSDHHSWSGADPVALPHIPGHEFAGVVVETGPLCRRYRKGDRVTAPFILGCGICPDCQAGHATICNDQITLGFACWGAFAEFIAVPRADFNLVPLPASIGFEQAAAMGCRVTTAFQALLVRGRLQPGEWLAVHGCGGVGLAAIMIARAIGARIVATDIRATALALARAAGADLTLDATQADLGEAVREATGGGAHLAVDALGIAATFDNSIRSLRKFGRHVQIGMPVGSHVEVKLPLLDIVYARQVSIIGSRGMPAAGFASLLAMVESGRLDLGPLIRRRIALSEAGAALSALDSFSGAGITVIDRFAA</sequence>
<accession>A0A4R6WJI5</accession>
<comment type="caution">
    <text evidence="6">The sequence shown here is derived from an EMBL/GenBank/DDBJ whole genome shotgun (WGS) entry which is preliminary data.</text>
</comment>
<gene>
    <name evidence="6" type="ORF">A8950_3238</name>
</gene>
<dbReference type="EMBL" id="SNYW01000012">
    <property type="protein sequence ID" value="TDQ78778.1"/>
    <property type="molecule type" value="Genomic_DNA"/>
</dbReference>
<dbReference type="InterPro" id="IPR020843">
    <property type="entry name" value="ER"/>
</dbReference>
<proteinExistence type="inferred from homology"/>
<evidence type="ECO:0000256" key="3">
    <source>
        <dbReference type="ARBA" id="ARBA00023002"/>
    </source>
</evidence>
<keyword evidence="1 4" id="KW-0479">Metal-binding</keyword>
<dbReference type="SUPFAM" id="SSF50129">
    <property type="entry name" value="GroES-like"/>
    <property type="match status" value="1"/>
</dbReference>
<dbReference type="GO" id="GO:0008270">
    <property type="term" value="F:zinc ion binding"/>
    <property type="evidence" value="ECO:0007669"/>
    <property type="project" value="InterPro"/>
</dbReference>
<dbReference type="PANTHER" id="PTHR43401:SF5">
    <property type="entry name" value="ALCOHOL DEHYDROGENASE-RELATED"/>
    <property type="match status" value="1"/>
</dbReference>
<evidence type="ECO:0000256" key="2">
    <source>
        <dbReference type="ARBA" id="ARBA00022833"/>
    </source>
</evidence>
<comment type="cofactor">
    <cofactor evidence="4">
        <name>Zn(2+)</name>
        <dbReference type="ChEBI" id="CHEBI:29105"/>
    </cofactor>
</comment>
<dbReference type="GO" id="GO:0016616">
    <property type="term" value="F:oxidoreductase activity, acting on the CH-OH group of donors, NAD or NADP as acceptor"/>
    <property type="evidence" value="ECO:0007669"/>
    <property type="project" value="UniProtKB-ARBA"/>
</dbReference>
<protein>
    <submittedName>
        <fullName evidence="6">Alcohol dehydrogenase</fullName>
    </submittedName>
</protein>
<dbReference type="InterPro" id="IPR002328">
    <property type="entry name" value="ADH_Zn_CS"/>
</dbReference>
<dbReference type="InterPro" id="IPR050129">
    <property type="entry name" value="Zn_alcohol_dh"/>
</dbReference>
<keyword evidence="3" id="KW-0560">Oxidoreductase</keyword>
<dbReference type="InterPro" id="IPR011032">
    <property type="entry name" value="GroES-like_sf"/>
</dbReference>
<dbReference type="Gene3D" id="3.90.180.10">
    <property type="entry name" value="Medium-chain alcohol dehydrogenases, catalytic domain"/>
    <property type="match status" value="1"/>
</dbReference>
<dbReference type="Pfam" id="PF00107">
    <property type="entry name" value="ADH_zinc_N"/>
    <property type="match status" value="1"/>
</dbReference>
<dbReference type="SMART" id="SM00829">
    <property type="entry name" value="PKS_ER"/>
    <property type="match status" value="1"/>
</dbReference>
<organism evidence="6 7">
    <name type="scientific">Dongia mobilis</name>
    <dbReference type="NCBI Taxonomy" id="578943"/>
    <lineage>
        <taxon>Bacteria</taxon>
        <taxon>Pseudomonadati</taxon>
        <taxon>Pseudomonadota</taxon>
        <taxon>Alphaproteobacteria</taxon>
        <taxon>Rhodospirillales</taxon>
        <taxon>Dongiaceae</taxon>
        <taxon>Dongia</taxon>
    </lineage>
</organism>
<evidence type="ECO:0000313" key="7">
    <source>
        <dbReference type="Proteomes" id="UP000295783"/>
    </source>
</evidence>
<evidence type="ECO:0000256" key="4">
    <source>
        <dbReference type="RuleBase" id="RU361277"/>
    </source>
</evidence>
<reference evidence="6 7" key="1">
    <citation type="submission" date="2019-03" db="EMBL/GenBank/DDBJ databases">
        <title>Genomic Encyclopedia of Type Strains, Phase III (KMG-III): the genomes of soil and plant-associated and newly described type strains.</title>
        <authorList>
            <person name="Whitman W."/>
        </authorList>
    </citation>
    <scope>NUCLEOTIDE SEQUENCE [LARGE SCALE GENOMIC DNA]</scope>
    <source>
        <strain evidence="6 7">CGMCC 1.7660</strain>
    </source>
</reference>
<keyword evidence="7" id="KW-1185">Reference proteome</keyword>
<dbReference type="InterPro" id="IPR013149">
    <property type="entry name" value="ADH-like_C"/>
</dbReference>
<evidence type="ECO:0000256" key="1">
    <source>
        <dbReference type="ARBA" id="ARBA00022723"/>
    </source>
</evidence>
<feature type="domain" description="Enoyl reductase (ER)" evidence="5">
    <location>
        <begin position="4"/>
        <end position="342"/>
    </location>
</feature>
<dbReference type="RefSeq" id="WP_133614695.1">
    <property type="nucleotide sequence ID" value="NZ_SNYW01000012.1"/>
</dbReference>
<dbReference type="InterPro" id="IPR013154">
    <property type="entry name" value="ADH-like_N"/>
</dbReference>
<dbReference type="AlphaFoldDB" id="A0A4R6WJI5"/>
<dbReference type="SUPFAM" id="SSF51735">
    <property type="entry name" value="NAD(P)-binding Rossmann-fold domains"/>
    <property type="match status" value="1"/>
</dbReference>
<dbReference type="PROSITE" id="PS00059">
    <property type="entry name" value="ADH_ZINC"/>
    <property type="match status" value="1"/>
</dbReference>